<dbReference type="PROSITE" id="PS50156">
    <property type="entry name" value="SSD"/>
    <property type="match status" value="1"/>
</dbReference>
<reference evidence="9 10" key="1">
    <citation type="submission" date="2014-09" db="EMBL/GenBank/DDBJ databases">
        <title>Genome sequencing and annotation of Bacillus Okhensis strain Kh10-101T.</title>
        <authorList>
            <person name="Prakash J.S."/>
        </authorList>
    </citation>
    <scope>NUCLEOTIDE SEQUENCE [LARGE SCALE GENOMIC DNA]</scope>
    <source>
        <strain evidence="10">Kh10-101T</strain>
    </source>
</reference>
<feature type="transmembrane region" description="Helical" evidence="7">
    <location>
        <begin position="364"/>
        <end position="389"/>
    </location>
</feature>
<dbReference type="eggNOG" id="COG2409">
    <property type="taxonomic scope" value="Bacteria"/>
</dbReference>
<dbReference type="Pfam" id="PF03176">
    <property type="entry name" value="MMPL"/>
    <property type="match status" value="2"/>
</dbReference>
<evidence type="ECO:0000256" key="6">
    <source>
        <dbReference type="ARBA" id="ARBA00023136"/>
    </source>
</evidence>
<keyword evidence="5 7" id="KW-1133">Transmembrane helix</keyword>
<feature type="transmembrane region" description="Helical" evidence="7">
    <location>
        <begin position="580"/>
        <end position="602"/>
    </location>
</feature>
<feature type="transmembrane region" description="Helical" evidence="7">
    <location>
        <begin position="316"/>
        <end position="343"/>
    </location>
</feature>
<evidence type="ECO:0000256" key="7">
    <source>
        <dbReference type="SAM" id="Phobius"/>
    </source>
</evidence>
<evidence type="ECO:0000313" key="9">
    <source>
        <dbReference type="EMBL" id="KHF38019.1"/>
    </source>
</evidence>
<keyword evidence="3" id="KW-1003">Cell membrane</keyword>
<feature type="transmembrane region" description="Helical" evidence="7">
    <location>
        <begin position="287"/>
        <end position="310"/>
    </location>
</feature>
<evidence type="ECO:0000313" key="10">
    <source>
        <dbReference type="Proteomes" id="UP000030832"/>
    </source>
</evidence>
<feature type="transmembrane region" description="Helical" evidence="7">
    <location>
        <begin position="244"/>
        <end position="266"/>
    </location>
</feature>
<dbReference type="InterPro" id="IPR050545">
    <property type="entry name" value="Mycobact_MmpL"/>
</dbReference>
<dbReference type="InterPro" id="IPR000731">
    <property type="entry name" value="SSD"/>
</dbReference>
<sequence length="734" mass="81419">MRKLATIASNRKGVWMILFFWVAIAGFLSMAPSANDYTVNTGENDLPKDVQSVIASEKVNEYFPDEGGLLALLVFQSQTEWNEESVSEVDQVSRWLDEEAQFTTIDSIVPFHQFPDHVKEMFASEDGSTIVLPVVLFENLEMAEINHTVSGIEGYGQTVLESGTLLVTGPAGIASDTIAIFSNADLVLLFSTILLVLILLIVIYRSPLLAIIPLVAVAFTYQIVDRVLGLFAANGVFEIESQSISIVMILLFGATIDYSLFVFSRFKEQLRIREDKHKAMEEAVRGVAEPIIFSGGTVFAAMLVLLLAQYGPYQNFAPVFAITIAIVLLAGITLIPALFTLVGRRSFWPFIPKVGEKTLEKNRFWGKVGSFVTNKPLVAGGLVLLFLVINATNLTNINYSFNIIQSFPEDMNSRVGFEQIEERFPAGELAPTTVLLENRDGFTLTEEEIVALENLNQELLQLDGVSSTTLPDREGLESGGSHGVRLLNDSEQALKFDLVLSMNPYDQQSLDLLDYLSAKKDELLENSGLGSEQYALHFAGETAKSADIRSISAWDTWVVASIVTFVIFMMLLFHTRSVVAPIYMISTILLSFASALGFSWLFFEHVFGFEGMSYRIPLYAFVFLVALGVDYNIMLISRIREENRKFTIKEATQRGVALTGGVISSAGILLAATFAVLMTQPILELFMFGFIVSVGIIMDAFLIRGMLVPAIVTLLKQWNWWPSKEQIKKSREVS</sequence>
<feature type="domain" description="SSD" evidence="8">
    <location>
        <begin position="585"/>
        <end position="713"/>
    </location>
</feature>
<proteinExistence type="inferred from homology"/>
<feature type="transmembrane region" description="Helical" evidence="7">
    <location>
        <begin position="554"/>
        <end position="573"/>
    </location>
</feature>
<dbReference type="SUPFAM" id="SSF82866">
    <property type="entry name" value="Multidrug efflux transporter AcrB transmembrane domain"/>
    <property type="match status" value="2"/>
</dbReference>
<feature type="transmembrane region" description="Helical" evidence="7">
    <location>
        <begin position="656"/>
        <end position="679"/>
    </location>
</feature>
<feature type="transmembrane region" description="Helical" evidence="7">
    <location>
        <begin position="614"/>
        <end position="635"/>
    </location>
</feature>
<dbReference type="Proteomes" id="UP000030832">
    <property type="component" value="Unassembled WGS sequence"/>
</dbReference>
<dbReference type="AlphaFoldDB" id="A0A0B0ID89"/>
<dbReference type="PANTHER" id="PTHR33406">
    <property type="entry name" value="MEMBRANE PROTEIN MJ1562-RELATED"/>
    <property type="match status" value="1"/>
</dbReference>
<evidence type="ECO:0000259" key="8">
    <source>
        <dbReference type="PROSITE" id="PS50156"/>
    </source>
</evidence>
<evidence type="ECO:0000256" key="5">
    <source>
        <dbReference type="ARBA" id="ARBA00022989"/>
    </source>
</evidence>
<keyword evidence="6 7" id="KW-0472">Membrane</keyword>
<dbReference type="PANTHER" id="PTHR33406:SF6">
    <property type="entry name" value="MEMBRANE PROTEIN YDGH-RELATED"/>
    <property type="match status" value="1"/>
</dbReference>
<evidence type="ECO:0000256" key="3">
    <source>
        <dbReference type="ARBA" id="ARBA00022475"/>
    </source>
</evidence>
<keyword evidence="10" id="KW-1185">Reference proteome</keyword>
<comment type="similarity">
    <text evidence="2">Belongs to the resistance-nodulation-cell division (RND) (TC 2.A.6) family. MmpL subfamily.</text>
</comment>
<comment type="caution">
    <text evidence="9">The sequence shown here is derived from an EMBL/GenBank/DDBJ whole genome shotgun (WGS) entry which is preliminary data.</text>
</comment>
<evidence type="ECO:0000256" key="2">
    <source>
        <dbReference type="ARBA" id="ARBA00010157"/>
    </source>
</evidence>
<name>A0A0B0ID89_9BACI</name>
<accession>A0A0B0ID89</accession>
<dbReference type="Gene3D" id="1.20.1640.10">
    <property type="entry name" value="Multidrug efflux transporter AcrB transmembrane domain"/>
    <property type="match status" value="2"/>
</dbReference>
<protein>
    <submittedName>
        <fullName evidence="9">Multidrug transporter</fullName>
    </submittedName>
</protein>
<dbReference type="OrthoDB" id="2365435at2"/>
<keyword evidence="4 7" id="KW-0812">Transmembrane</keyword>
<dbReference type="GO" id="GO:0005886">
    <property type="term" value="C:plasma membrane"/>
    <property type="evidence" value="ECO:0007669"/>
    <property type="project" value="UniProtKB-SubCell"/>
</dbReference>
<feature type="transmembrane region" description="Helical" evidence="7">
    <location>
        <begin position="208"/>
        <end position="224"/>
    </location>
</feature>
<feature type="transmembrane region" description="Helical" evidence="7">
    <location>
        <begin position="186"/>
        <end position="203"/>
    </location>
</feature>
<dbReference type="RefSeq" id="WP_034633728.1">
    <property type="nucleotide sequence ID" value="NZ_JRJU01000055.1"/>
</dbReference>
<feature type="transmembrane region" description="Helical" evidence="7">
    <location>
        <begin position="685"/>
        <end position="715"/>
    </location>
</feature>
<dbReference type="InterPro" id="IPR004869">
    <property type="entry name" value="MMPL_dom"/>
</dbReference>
<comment type="subcellular location">
    <subcellularLocation>
        <location evidence="1">Cell membrane</location>
        <topology evidence="1">Multi-pass membrane protein</topology>
    </subcellularLocation>
</comment>
<evidence type="ECO:0000256" key="1">
    <source>
        <dbReference type="ARBA" id="ARBA00004651"/>
    </source>
</evidence>
<organism evidence="9 10">
    <name type="scientific">Halalkalibacter okhensis</name>
    <dbReference type="NCBI Taxonomy" id="333138"/>
    <lineage>
        <taxon>Bacteria</taxon>
        <taxon>Bacillati</taxon>
        <taxon>Bacillota</taxon>
        <taxon>Bacilli</taxon>
        <taxon>Bacillales</taxon>
        <taxon>Bacillaceae</taxon>
        <taxon>Halalkalibacter</taxon>
    </lineage>
</organism>
<dbReference type="EMBL" id="JRJU01000055">
    <property type="protein sequence ID" value="KHF38019.1"/>
    <property type="molecule type" value="Genomic_DNA"/>
</dbReference>
<evidence type="ECO:0000256" key="4">
    <source>
        <dbReference type="ARBA" id="ARBA00022692"/>
    </source>
</evidence>
<dbReference type="STRING" id="333138.LQ50_23805"/>
<gene>
    <name evidence="9" type="ORF">LQ50_23805</name>
</gene>